<organism evidence="1 2">
    <name type="scientific">Endocarpon pusillum</name>
    <dbReference type="NCBI Taxonomy" id="364733"/>
    <lineage>
        <taxon>Eukaryota</taxon>
        <taxon>Fungi</taxon>
        <taxon>Dikarya</taxon>
        <taxon>Ascomycota</taxon>
        <taxon>Pezizomycotina</taxon>
        <taxon>Eurotiomycetes</taxon>
        <taxon>Chaetothyriomycetidae</taxon>
        <taxon>Verrucariales</taxon>
        <taxon>Verrucariaceae</taxon>
        <taxon>Endocarpon</taxon>
    </lineage>
</organism>
<sequence length="60" mass="6655">MNHLSWAEACTVISTDSSVNPEPTNSADGKLAGWLDKSIPPTAVTYGRARFMIFQDWWAI</sequence>
<proteinExistence type="predicted"/>
<reference evidence="1" key="1">
    <citation type="submission" date="2020-02" db="EMBL/GenBank/DDBJ databases">
        <authorList>
            <person name="Palmer J.M."/>
        </authorList>
    </citation>
    <scope>NUCLEOTIDE SEQUENCE</scope>
    <source>
        <strain evidence="1">EPUS1.4</strain>
        <tissue evidence="1">Thallus</tissue>
    </source>
</reference>
<protein>
    <submittedName>
        <fullName evidence="1">Uncharacterized protein</fullName>
    </submittedName>
</protein>
<accession>A0A8H7E4W1</accession>
<name>A0A8H7E4W1_9EURO</name>
<comment type="caution">
    <text evidence="1">The sequence shown here is derived from an EMBL/GenBank/DDBJ whole genome shotgun (WGS) entry which is preliminary data.</text>
</comment>
<keyword evidence="2" id="KW-1185">Reference proteome</keyword>
<evidence type="ECO:0000313" key="1">
    <source>
        <dbReference type="EMBL" id="KAF7508243.1"/>
    </source>
</evidence>
<dbReference type="EMBL" id="JAACFV010000056">
    <property type="protein sequence ID" value="KAF7508243.1"/>
    <property type="molecule type" value="Genomic_DNA"/>
</dbReference>
<dbReference type="Proteomes" id="UP000606974">
    <property type="component" value="Unassembled WGS sequence"/>
</dbReference>
<gene>
    <name evidence="1" type="ORF">GJ744_009388</name>
</gene>
<dbReference type="AlphaFoldDB" id="A0A8H7E4W1"/>
<evidence type="ECO:0000313" key="2">
    <source>
        <dbReference type="Proteomes" id="UP000606974"/>
    </source>
</evidence>